<dbReference type="EMBL" id="SNRY01008671">
    <property type="protein sequence ID" value="KAA6308153.1"/>
    <property type="molecule type" value="Genomic_DNA"/>
</dbReference>
<comment type="caution">
    <text evidence="1">The sequence shown here is derived from an EMBL/GenBank/DDBJ whole genome shotgun (WGS) entry which is preliminary data.</text>
</comment>
<dbReference type="AlphaFoldDB" id="A0A5J4PI45"/>
<proteinExistence type="predicted"/>
<evidence type="ECO:0000313" key="1">
    <source>
        <dbReference type="EMBL" id="KAA6308153.1"/>
    </source>
</evidence>
<gene>
    <name evidence="1" type="ORF">EZS27_040170</name>
</gene>
<feature type="non-terminal residue" evidence="1">
    <location>
        <position position="128"/>
    </location>
</feature>
<accession>A0A5J4PI45</accession>
<sequence length="128" mass="15564">MPIYEKIADLNIEAALFYYENGKIISDRICIDSFLISELTNRNILEYFLIDFYDKPNYEHINYYILYNNNTEKSFEMEKVIEKDLMNKKIEEYNNGATAEMNLYQMYLYNENNEYHYSIPYYSDHTES</sequence>
<organism evidence="1">
    <name type="scientific">termite gut metagenome</name>
    <dbReference type="NCBI Taxonomy" id="433724"/>
    <lineage>
        <taxon>unclassified sequences</taxon>
        <taxon>metagenomes</taxon>
        <taxon>organismal metagenomes</taxon>
    </lineage>
</organism>
<protein>
    <submittedName>
        <fullName evidence="1">Uncharacterized protein</fullName>
    </submittedName>
</protein>
<name>A0A5J4PI45_9ZZZZ</name>
<reference evidence="1" key="1">
    <citation type="submission" date="2019-03" db="EMBL/GenBank/DDBJ databases">
        <title>Single cell metagenomics reveals metabolic interactions within the superorganism composed of flagellate Streblomastix strix and complex community of Bacteroidetes bacteria on its surface.</title>
        <authorList>
            <person name="Treitli S.C."/>
            <person name="Kolisko M."/>
            <person name="Husnik F."/>
            <person name="Keeling P."/>
            <person name="Hampl V."/>
        </authorList>
    </citation>
    <scope>NUCLEOTIDE SEQUENCE</scope>
    <source>
        <strain evidence="1">STM</strain>
    </source>
</reference>